<dbReference type="Proteomes" id="UP000295788">
    <property type="component" value="Unassembled WGS sequence"/>
</dbReference>
<evidence type="ECO:0000313" key="3">
    <source>
        <dbReference type="Proteomes" id="UP000295788"/>
    </source>
</evidence>
<protein>
    <recommendedName>
        <fullName evidence="4">Lipoprotein</fullName>
    </recommendedName>
</protein>
<dbReference type="OrthoDB" id="2973259at2"/>
<name>A0A4R3K6S6_9BACI</name>
<sequence>MIKKLFKTYFLVVLLLVACDNNEYSKQISNHHSSKEMPNQIEKNKEHSKKDDSTNSSGKNLTLEKKFLPPNFLVKKIEIEAKNHSLTLVMNYVLSEKLYEILKQYKDYYFVIQYPEEFSTLTNVKNSKPVKGPLPTNGQLSYSVTFLTSWSNDIPKDLINKINNGELRYNLIILDKEMFPVHIFNDVQWYQTFDPNKGSNIIFDEKKNEKEN</sequence>
<dbReference type="RefSeq" id="WP_132770501.1">
    <property type="nucleotide sequence ID" value="NZ_SMAB01000026.1"/>
</dbReference>
<accession>A0A4R3K6S6</accession>
<feature type="compositionally biased region" description="Basic and acidic residues" evidence="1">
    <location>
        <begin position="42"/>
        <end position="53"/>
    </location>
</feature>
<dbReference type="EMBL" id="SMAB01000026">
    <property type="protein sequence ID" value="TCS78626.1"/>
    <property type="molecule type" value="Genomic_DNA"/>
</dbReference>
<dbReference type="PROSITE" id="PS51257">
    <property type="entry name" value="PROKAR_LIPOPROTEIN"/>
    <property type="match status" value="1"/>
</dbReference>
<feature type="region of interest" description="Disordered" evidence="1">
    <location>
        <begin position="29"/>
        <end position="61"/>
    </location>
</feature>
<evidence type="ECO:0000256" key="1">
    <source>
        <dbReference type="SAM" id="MobiDB-lite"/>
    </source>
</evidence>
<evidence type="ECO:0000313" key="2">
    <source>
        <dbReference type="EMBL" id="TCS78626.1"/>
    </source>
</evidence>
<dbReference type="AlphaFoldDB" id="A0A4R3K6S6"/>
<proteinExistence type="predicted"/>
<comment type="caution">
    <text evidence="2">The sequence shown here is derived from an EMBL/GenBank/DDBJ whole genome shotgun (WGS) entry which is preliminary data.</text>
</comment>
<reference evidence="2 3" key="1">
    <citation type="submission" date="2019-03" db="EMBL/GenBank/DDBJ databases">
        <title>Genomic Encyclopedia of Type Strains, Phase IV (KMG-IV): sequencing the most valuable type-strain genomes for metagenomic binning, comparative biology and taxonomic classification.</title>
        <authorList>
            <person name="Goeker M."/>
        </authorList>
    </citation>
    <scope>NUCLEOTIDE SEQUENCE [LARGE SCALE GENOMIC DNA]</scope>
    <source>
        <strain evidence="2 3">DSM 23802</strain>
    </source>
</reference>
<gene>
    <name evidence="2" type="ORF">EDD72_1264</name>
</gene>
<organism evidence="2 3">
    <name type="scientific">Tepidibacillus fermentans</name>
    <dbReference type="NCBI Taxonomy" id="1281767"/>
    <lineage>
        <taxon>Bacteria</taxon>
        <taxon>Bacillati</taxon>
        <taxon>Bacillota</taxon>
        <taxon>Bacilli</taxon>
        <taxon>Bacillales</taxon>
        <taxon>Bacillaceae</taxon>
        <taxon>Tepidibacillus</taxon>
    </lineage>
</organism>
<keyword evidence="3" id="KW-1185">Reference proteome</keyword>
<evidence type="ECO:0008006" key="4">
    <source>
        <dbReference type="Google" id="ProtNLM"/>
    </source>
</evidence>